<dbReference type="NCBIfam" id="TIGR00576">
    <property type="entry name" value="dut"/>
    <property type="match status" value="1"/>
</dbReference>
<organism evidence="7 8">
    <name type="scientific">Candidatus Raymondbacteria bacterium RIFOXYD12_FULL_49_13</name>
    <dbReference type="NCBI Taxonomy" id="1817890"/>
    <lineage>
        <taxon>Bacteria</taxon>
        <taxon>Raymondiibacteriota</taxon>
    </lineage>
</organism>
<dbReference type="GO" id="GO:0006226">
    <property type="term" value="P:dUMP biosynthetic process"/>
    <property type="evidence" value="ECO:0007669"/>
    <property type="project" value="InterPro"/>
</dbReference>
<protein>
    <recommendedName>
        <fullName evidence="2">dUTP diphosphatase</fullName>
        <ecNumber evidence="2">3.6.1.23</ecNumber>
    </recommendedName>
</protein>
<dbReference type="Pfam" id="PF00692">
    <property type="entry name" value="dUTPase"/>
    <property type="match status" value="1"/>
</dbReference>
<proteinExistence type="inferred from homology"/>
<dbReference type="AlphaFoldDB" id="A0A1F7F3C4"/>
<dbReference type="EMBL" id="MFYX01000131">
    <property type="protein sequence ID" value="OGK01159.1"/>
    <property type="molecule type" value="Genomic_DNA"/>
</dbReference>
<dbReference type="CDD" id="cd07557">
    <property type="entry name" value="trimeric_dUTPase"/>
    <property type="match status" value="1"/>
</dbReference>
<evidence type="ECO:0000256" key="2">
    <source>
        <dbReference type="ARBA" id="ARBA00012379"/>
    </source>
</evidence>
<evidence type="ECO:0000256" key="4">
    <source>
        <dbReference type="ARBA" id="ARBA00023080"/>
    </source>
</evidence>
<gene>
    <name evidence="7" type="ORF">A2519_01390</name>
</gene>
<keyword evidence="3" id="KW-0378">Hydrolase</keyword>
<dbReference type="GO" id="GO:0046081">
    <property type="term" value="P:dUTP catabolic process"/>
    <property type="evidence" value="ECO:0007669"/>
    <property type="project" value="InterPro"/>
</dbReference>
<name>A0A1F7F3C4_UNCRA</name>
<keyword evidence="4" id="KW-0546">Nucleotide metabolism</keyword>
<evidence type="ECO:0000259" key="6">
    <source>
        <dbReference type="Pfam" id="PF00692"/>
    </source>
</evidence>
<dbReference type="GO" id="GO:0004170">
    <property type="term" value="F:dUTP diphosphatase activity"/>
    <property type="evidence" value="ECO:0007669"/>
    <property type="project" value="UniProtKB-EC"/>
</dbReference>
<comment type="similarity">
    <text evidence="1">Belongs to the dUTPase family.</text>
</comment>
<dbReference type="SUPFAM" id="SSF51283">
    <property type="entry name" value="dUTPase-like"/>
    <property type="match status" value="1"/>
</dbReference>
<dbReference type="InterPro" id="IPR033704">
    <property type="entry name" value="dUTPase_trimeric"/>
</dbReference>
<dbReference type="Gene3D" id="2.70.40.10">
    <property type="match status" value="1"/>
</dbReference>
<dbReference type="PANTHER" id="PTHR11241">
    <property type="entry name" value="DEOXYURIDINE 5'-TRIPHOSPHATE NUCLEOTIDOHYDROLASE"/>
    <property type="match status" value="1"/>
</dbReference>
<accession>A0A1F7F3C4</accession>
<dbReference type="Proteomes" id="UP000179243">
    <property type="component" value="Unassembled WGS sequence"/>
</dbReference>
<evidence type="ECO:0000313" key="7">
    <source>
        <dbReference type="EMBL" id="OGK01159.1"/>
    </source>
</evidence>
<evidence type="ECO:0000256" key="3">
    <source>
        <dbReference type="ARBA" id="ARBA00022801"/>
    </source>
</evidence>
<sequence length="147" mass="15831">MNGNAPVFTLKVKLLHPAAKLPERRDGDIGWDLFCVSTEESAPGLVKIKTGIAVELPSGYWGQVEGRSSMGVKGYDVHGGIIDNIYRGEIMVVLVVHNPSEKPAINPGDKIAQLIVRKQEDFGWTVEAVETLSQTERGAGGFGSTGR</sequence>
<feature type="domain" description="dUTPase-like" evidence="6">
    <location>
        <begin position="21"/>
        <end position="146"/>
    </location>
</feature>
<dbReference type="PANTHER" id="PTHR11241:SF0">
    <property type="entry name" value="DEOXYURIDINE 5'-TRIPHOSPHATE NUCLEOTIDOHYDROLASE"/>
    <property type="match status" value="1"/>
</dbReference>
<evidence type="ECO:0000256" key="1">
    <source>
        <dbReference type="ARBA" id="ARBA00006581"/>
    </source>
</evidence>
<comment type="caution">
    <text evidence="7">The sequence shown here is derived from an EMBL/GenBank/DDBJ whole genome shotgun (WGS) entry which is preliminary data.</text>
</comment>
<reference evidence="7 8" key="1">
    <citation type="journal article" date="2016" name="Nat. Commun.">
        <title>Thousands of microbial genomes shed light on interconnected biogeochemical processes in an aquifer system.</title>
        <authorList>
            <person name="Anantharaman K."/>
            <person name="Brown C.T."/>
            <person name="Hug L.A."/>
            <person name="Sharon I."/>
            <person name="Castelle C.J."/>
            <person name="Probst A.J."/>
            <person name="Thomas B.C."/>
            <person name="Singh A."/>
            <person name="Wilkins M.J."/>
            <person name="Karaoz U."/>
            <person name="Brodie E.L."/>
            <person name="Williams K.H."/>
            <person name="Hubbard S.S."/>
            <person name="Banfield J.F."/>
        </authorList>
    </citation>
    <scope>NUCLEOTIDE SEQUENCE [LARGE SCALE GENOMIC DNA]</scope>
</reference>
<dbReference type="InterPro" id="IPR029054">
    <property type="entry name" value="dUTPase-like"/>
</dbReference>
<dbReference type="InterPro" id="IPR008181">
    <property type="entry name" value="dUTPase"/>
</dbReference>
<dbReference type="EC" id="3.6.1.23" evidence="2"/>
<evidence type="ECO:0000313" key="8">
    <source>
        <dbReference type="Proteomes" id="UP000179243"/>
    </source>
</evidence>
<dbReference type="InterPro" id="IPR036157">
    <property type="entry name" value="dUTPase-like_sf"/>
</dbReference>
<evidence type="ECO:0000256" key="5">
    <source>
        <dbReference type="ARBA" id="ARBA00047686"/>
    </source>
</evidence>
<comment type="catalytic activity">
    <reaction evidence="5">
        <text>dUTP + H2O = dUMP + diphosphate + H(+)</text>
        <dbReference type="Rhea" id="RHEA:10248"/>
        <dbReference type="ChEBI" id="CHEBI:15377"/>
        <dbReference type="ChEBI" id="CHEBI:15378"/>
        <dbReference type="ChEBI" id="CHEBI:33019"/>
        <dbReference type="ChEBI" id="CHEBI:61555"/>
        <dbReference type="ChEBI" id="CHEBI:246422"/>
        <dbReference type="EC" id="3.6.1.23"/>
    </reaction>
</comment>
<dbReference type="GO" id="GO:0000287">
    <property type="term" value="F:magnesium ion binding"/>
    <property type="evidence" value="ECO:0007669"/>
    <property type="project" value="InterPro"/>
</dbReference>